<evidence type="ECO:0000313" key="4">
    <source>
        <dbReference type="Proteomes" id="UP000280008"/>
    </source>
</evidence>
<dbReference type="Proteomes" id="UP000280008">
    <property type="component" value="Unassembled WGS sequence"/>
</dbReference>
<evidence type="ECO:0000313" key="3">
    <source>
        <dbReference type="EMBL" id="RKR75590.1"/>
    </source>
</evidence>
<name>A0A495IIQ4_9MICO</name>
<feature type="region of interest" description="Disordered" evidence="1">
    <location>
        <begin position="33"/>
        <end position="53"/>
    </location>
</feature>
<proteinExistence type="predicted"/>
<feature type="chain" id="PRO_5038795170" evidence="2">
    <location>
        <begin position="27"/>
        <end position="391"/>
    </location>
</feature>
<dbReference type="PROSITE" id="PS51257">
    <property type="entry name" value="PROKAR_LIPOPROTEIN"/>
    <property type="match status" value="1"/>
</dbReference>
<organism evidence="3 4">
    <name type="scientific">Frondihabitans australicus</name>
    <dbReference type="NCBI Taxonomy" id="386892"/>
    <lineage>
        <taxon>Bacteria</taxon>
        <taxon>Bacillati</taxon>
        <taxon>Actinomycetota</taxon>
        <taxon>Actinomycetes</taxon>
        <taxon>Micrococcales</taxon>
        <taxon>Microbacteriaceae</taxon>
        <taxon>Frondihabitans</taxon>
    </lineage>
</organism>
<feature type="signal peptide" evidence="2">
    <location>
        <begin position="1"/>
        <end position="26"/>
    </location>
</feature>
<dbReference type="RefSeq" id="WP_121370368.1">
    <property type="nucleotide sequence ID" value="NZ_RBKS01000001.1"/>
</dbReference>
<keyword evidence="2" id="KW-0732">Signal</keyword>
<dbReference type="EMBL" id="RBKS01000001">
    <property type="protein sequence ID" value="RKR75590.1"/>
    <property type="molecule type" value="Genomic_DNA"/>
</dbReference>
<dbReference type="AlphaFoldDB" id="A0A495IIQ4"/>
<protein>
    <submittedName>
        <fullName evidence="3">Uncharacterized protein</fullName>
    </submittedName>
</protein>
<evidence type="ECO:0000256" key="1">
    <source>
        <dbReference type="SAM" id="MobiDB-lite"/>
    </source>
</evidence>
<accession>A0A495IIQ4</accession>
<evidence type="ECO:0000256" key="2">
    <source>
        <dbReference type="SAM" id="SignalP"/>
    </source>
</evidence>
<sequence>MTTSSRTARARLAAIAGLSAALTALALTGCTSTTTHSAASSTPTPHTSSPTTKVSTTIGLTCDSAIAPAVLGAVDPTILPQKSEGAGGYTVAPPSNGPAASGLSASTMTRLGTEDLAGPPTAVSMLAAAQEGFYDCSYIGKKVSFTLDVLPDAATQFAAAKKQDVETAASAFAVPITVSDLGTDQFAGCQTQNPNSSPCEIDVLDGSIWYRVQEWPATTPTSSASASRVAFQLTSVVKSAMRQTHQSGLTPAPMTVAASAWSKVTECSQILPGSRGATASSDLTDAYDIAFADAVAKSGSIGCYGSAGAVFALPGGGSVEPFDYAGSDYSTPVALTLAGVTDARYVCAHSGAQCWAEGVVDGALVVASNDGQAQAQDSATLAQVGKALAAL</sequence>
<feature type="region of interest" description="Disordered" evidence="1">
    <location>
        <begin position="85"/>
        <end position="104"/>
    </location>
</feature>
<comment type="caution">
    <text evidence="3">The sequence shown here is derived from an EMBL/GenBank/DDBJ whole genome shotgun (WGS) entry which is preliminary data.</text>
</comment>
<keyword evidence="4" id="KW-1185">Reference proteome</keyword>
<gene>
    <name evidence="3" type="ORF">C8E83_2738</name>
</gene>
<reference evidence="3 4" key="1">
    <citation type="submission" date="2018-10" db="EMBL/GenBank/DDBJ databases">
        <title>Sequencing the genomes of 1000 actinobacteria strains.</title>
        <authorList>
            <person name="Klenk H.-P."/>
        </authorList>
    </citation>
    <scope>NUCLEOTIDE SEQUENCE [LARGE SCALE GENOMIC DNA]</scope>
    <source>
        <strain evidence="3 4">DSM 17894</strain>
    </source>
</reference>
<dbReference type="OrthoDB" id="5117240at2"/>